<keyword evidence="2" id="KW-1185">Reference proteome</keyword>
<dbReference type="GO" id="GO:0016020">
    <property type="term" value="C:membrane"/>
    <property type="evidence" value="ECO:0007669"/>
    <property type="project" value="InterPro"/>
</dbReference>
<dbReference type="EMBL" id="ONZG01000010">
    <property type="protein sequence ID" value="SPJ30194.1"/>
    <property type="molecule type" value="Genomic_DNA"/>
</dbReference>
<evidence type="ECO:0008006" key="3">
    <source>
        <dbReference type="Google" id="ProtNLM"/>
    </source>
</evidence>
<dbReference type="RefSeq" id="WP_108790341.1">
    <property type="nucleotide sequence ID" value="NZ_ONZG01000010.1"/>
</dbReference>
<evidence type="ECO:0000313" key="2">
    <source>
        <dbReference type="Proteomes" id="UP000244898"/>
    </source>
</evidence>
<dbReference type="InterPro" id="IPR005331">
    <property type="entry name" value="Sulfotransferase"/>
</dbReference>
<organism evidence="1 2">
    <name type="scientific">Falsiruegeria mediterranea M17</name>
    <dbReference type="NCBI Taxonomy" id="1200281"/>
    <lineage>
        <taxon>Bacteria</taxon>
        <taxon>Pseudomonadati</taxon>
        <taxon>Pseudomonadota</taxon>
        <taxon>Alphaproteobacteria</taxon>
        <taxon>Rhodobacterales</taxon>
        <taxon>Roseobacteraceae</taxon>
        <taxon>Falsiruegeria</taxon>
    </lineage>
</organism>
<name>A0A2R8CCM2_9RHOB</name>
<gene>
    <name evidence="1" type="ORF">TRM7615_03724</name>
</gene>
<dbReference type="GO" id="GO:0008146">
    <property type="term" value="F:sulfotransferase activity"/>
    <property type="evidence" value="ECO:0007669"/>
    <property type="project" value="InterPro"/>
</dbReference>
<dbReference type="InterPro" id="IPR027417">
    <property type="entry name" value="P-loop_NTPase"/>
</dbReference>
<accession>A0A2R8CCM2</accession>
<reference evidence="2" key="1">
    <citation type="submission" date="2018-03" db="EMBL/GenBank/DDBJ databases">
        <authorList>
            <person name="Rodrigo-Torres L."/>
            <person name="Arahal R. D."/>
            <person name="Lucena T."/>
        </authorList>
    </citation>
    <scope>NUCLEOTIDE SEQUENCE [LARGE SCALE GENOMIC DNA]</scope>
    <source>
        <strain evidence="2">CECT 7615</strain>
    </source>
</reference>
<dbReference type="AlphaFoldDB" id="A0A2R8CCM2"/>
<sequence length="218" mass="24892">MIISTGRNYIFVHIPKTGGTSLSLALEARAMKDDILLGDTPKALRRRPRAKALADQARGRLWKHATLADMEGVVAGDILDQMFVFTLVRNPWDRAVSYYHWLREQSFEHPAVTLAKALEFKPFLLHPDTQAGFRQMPASAYVRRSDGREQCQAFVRMEHLAQDLKPVEAHLGFSLDIPHINRSRRGEDYRVYFDDETAQAIQDMCAPDIQRFGYAFDG</sequence>
<protein>
    <recommendedName>
        <fullName evidence="3">Sulfotransferase family protein</fullName>
    </recommendedName>
</protein>
<proteinExistence type="predicted"/>
<evidence type="ECO:0000313" key="1">
    <source>
        <dbReference type="EMBL" id="SPJ30194.1"/>
    </source>
</evidence>
<dbReference type="Proteomes" id="UP000244898">
    <property type="component" value="Unassembled WGS sequence"/>
</dbReference>
<dbReference type="Gene3D" id="3.40.50.300">
    <property type="entry name" value="P-loop containing nucleotide triphosphate hydrolases"/>
    <property type="match status" value="1"/>
</dbReference>
<dbReference type="Pfam" id="PF03567">
    <property type="entry name" value="Sulfotransfer_2"/>
    <property type="match status" value="1"/>
</dbReference>
<dbReference type="OrthoDB" id="288532at2"/>
<dbReference type="SUPFAM" id="SSF52540">
    <property type="entry name" value="P-loop containing nucleoside triphosphate hydrolases"/>
    <property type="match status" value="1"/>
</dbReference>